<dbReference type="AlphaFoldDB" id="A0A3Q3WDE5"/>
<reference evidence="2" key="1">
    <citation type="submission" date="2025-08" db="UniProtKB">
        <authorList>
            <consortium name="Ensembl"/>
        </authorList>
    </citation>
    <scope>IDENTIFICATION</scope>
</reference>
<dbReference type="Ensembl" id="ENSMMOT00000012831.1">
    <property type="protein sequence ID" value="ENSMMOP00000012623.1"/>
    <property type="gene ID" value="ENSMMOG00000009703.1"/>
</dbReference>
<accession>A0A3Q3WDE5</accession>
<dbReference type="STRING" id="94237.ENSMMOP00000012623"/>
<evidence type="ECO:0000313" key="3">
    <source>
        <dbReference type="Proteomes" id="UP000261620"/>
    </source>
</evidence>
<dbReference type="Proteomes" id="UP000261620">
    <property type="component" value="Unplaced"/>
</dbReference>
<sequence length="108" mass="12174">MKFSCSLLQVGIFRFGRRVKLPFQTVAVVSHSQTPPPCSPQVAVRSARTTRVRRAGTALLHHGSYIKLGCLQFVFSITEFASKQPKEDQQRELNLKNWEAPKLQAHSP</sequence>
<name>A0A3Q3WDE5_MOLML</name>
<evidence type="ECO:0000313" key="2">
    <source>
        <dbReference type="Ensembl" id="ENSMMOP00000012623.1"/>
    </source>
</evidence>
<feature type="compositionally biased region" description="Basic and acidic residues" evidence="1">
    <location>
        <begin position="85"/>
        <end position="94"/>
    </location>
</feature>
<organism evidence="2 3">
    <name type="scientific">Mola mola</name>
    <name type="common">Ocean sunfish</name>
    <name type="synonym">Tetraodon mola</name>
    <dbReference type="NCBI Taxonomy" id="94237"/>
    <lineage>
        <taxon>Eukaryota</taxon>
        <taxon>Metazoa</taxon>
        <taxon>Chordata</taxon>
        <taxon>Craniata</taxon>
        <taxon>Vertebrata</taxon>
        <taxon>Euteleostomi</taxon>
        <taxon>Actinopterygii</taxon>
        <taxon>Neopterygii</taxon>
        <taxon>Teleostei</taxon>
        <taxon>Neoteleostei</taxon>
        <taxon>Acanthomorphata</taxon>
        <taxon>Eupercaria</taxon>
        <taxon>Tetraodontiformes</taxon>
        <taxon>Molidae</taxon>
        <taxon>Mola</taxon>
    </lineage>
</organism>
<proteinExistence type="predicted"/>
<keyword evidence="3" id="KW-1185">Reference proteome</keyword>
<protein>
    <submittedName>
        <fullName evidence="2">Uncharacterized protein</fullName>
    </submittedName>
</protein>
<feature type="region of interest" description="Disordered" evidence="1">
    <location>
        <begin position="85"/>
        <end position="108"/>
    </location>
</feature>
<reference evidence="2" key="2">
    <citation type="submission" date="2025-09" db="UniProtKB">
        <authorList>
            <consortium name="Ensembl"/>
        </authorList>
    </citation>
    <scope>IDENTIFICATION</scope>
</reference>
<evidence type="ECO:0000256" key="1">
    <source>
        <dbReference type="SAM" id="MobiDB-lite"/>
    </source>
</evidence>